<name>A0A1I7RJS5_BURXY</name>
<feature type="compositionally biased region" description="Low complexity" evidence="2">
    <location>
        <begin position="557"/>
        <end position="571"/>
    </location>
</feature>
<dbReference type="Gene3D" id="2.30.29.30">
    <property type="entry name" value="Pleckstrin-homology domain (PH domain)/Phosphotyrosine-binding domain (PTB)"/>
    <property type="match status" value="1"/>
</dbReference>
<dbReference type="Gene3D" id="1.20.900.10">
    <property type="entry name" value="Dbl homology (DH) domain"/>
    <property type="match status" value="1"/>
</dbReference>
<reference evidence="8" key="1">
    <citation type="submission" date="2016-11" db="UniProtKB">
        <authorList>
            <consortium name="WormBaseParasite"/>
        </authorList>
    </citation>
    <scope>IDENTIFICATION</scope>
</reference>
<evidence type="ECO:0000313" key="6">
    <source>
        <dbReference type="Proteomes" id="UP000095284"/>
    </source>
</evidence>
<dbReference type="WBParaSite" id="BXY_0095700.1">
    <property type="protein sequence ID" value="BXY_0095700.1"/>
    <property type="gene ID" value="BXY_0095700"/>
</dbReference>
<dbReference type="InterPro" id="IPR035899">
    <property type="entry name" value="DBL_dom_sf"/>
</dbReference>
<feature type="domain" description="DH" evidence="3">
    <location>
        <begin position="223"/>
        <end position="409"/>
    </location>
</feature>
<dbReference type="SUPFAM" id="SSF48065">
    <property type="entry name" value="DBL homology domain (DH-domain)"/>
    <property type="match status" value="1"/>
</dbReference>
<dbReference type="Proteomes" id="UP000659654">
    <property type="component" value="Unassembled WGS sequence"/>
</dbReference>
<dbReference type="SMR" id="A0A1I7RJS5"/>
<evidence type="ECO:0000259" key="3">
    <source>
        <dbReference type="PROSITE" id="PS50010"/>
    </source>
</evidence>
<dbReference type="Proteomes" id="UP000582659">
    <property type="component" value="Unassembled WGS sequence"/>
</dbReference>
<dbReference type="InterPro" id="IPR051336">
    <property type="entry name" value="RhoGEF_Guanine_NuclExch_SF"/>
</dbReference>
<evidence type="ECO:0000313" key="8">
    <source>
        <dbReference type="WBParaSite" id="BXY_0095700.1"/>
    </source>
</evidence>
<dbReference type="PANTHER" id="PTHR22826">
    <property type="entry name" value="RHO GUANINE EXCHANGE FACTOR-RELATED"/>
    <property type="match status" value="1"/>
</dbReference>
<dbReference type="GO" id="GO:0005085">
    <property type="term" value="F:guanyl-nucleotide exchange factor activity"/>
    <property type="evidence" value="ECO:0007669"/>
    <property type="project" value="UniProtKB-KW"/>
</dbReference>
<protein>
    <submittedName>
        <fullName evidence="4">(pine wood nematode) hypothetical protein</fullName>
    </submittedName>
    <submittedName>
        <fullName evidence="8">DH domain-containing protein</fullName>
    </submittedName>
</protein>
<evidence type="ECO:0000313" key="5">
    <source>
        <dbReference type="EMBL" id="CAG9129035.1"/>
    </source>
</evidence>
<dbReference type="InterPro" id="IPR000219">
    <property type="entry name" value="DH_dom"/>
</dbReference>
<dbReference type="eggNOG" id="KOG0689">
    <property type="taxonomic scope" value="Eukaryota"/>
</dbReference>
<dbReference type="AlphaFoldDB" id="A0A1I7RJS5"/>
<evidence type="ECO:0000313" key="7">
    <source>
        <dbReference type="Proteomes" id="UP000659654"/>
    </source>
</evidence>
<proteinExistence type="predicted"/>
<dbReference type="GO" id="GO:0005737">
    <property type="term" value="C:cytoplasm"/>
    <property type="evidence" value="ECO:0007669"/>
    <property type="project" value="TreeGrafter"/>
</dbReference>
<feature type="compositionally biased region" description="Polar residues" evidence="2">
    <location>
        <begin position="579"/>
        <end position="592"/>
    </location>
</feature>
<dbReference type="EMBL" id="CAJFDI010000006">
    <property type="protein sequence ID" value="CAD5233709.1"/>
    <property type="molecule type" value="Genomic_DNA"/>
</dbReference>
<evidence type="ECO:0000313" key="4">
    <source>
        <dbReference type="EMBL" id="CAD5233709.1"/>
    </source>
</evidence>
<dbReference type="Proteomes" id="UP000095284">
    <property type="component" value="Unplaced"/>
</dbReference>
<dbReference type="SMART" id="SM00325">
    <property type="entry name" value="RhoGEF"/>
    <property type="match status" value="1"/>
</dbReference>
<reference evidence="5" key="2">
    <citation type="submission" date="2020-08" db="EMBL/GenBank/DDBJ databases">
        <authorList>
            <person name="Kikuchi T."/>
        </authorList>
    </citation>
    <scope>NUCLEOTIDE SEQUENCE</scope>
    <source>
        <strain evidence="4">Ka4C1</strain>
    </source>
</reference>
<feature type="region of interest" description="Disordered" evidence="2">
    <location>
        <begin position="539"/>
        <end position="630"/>
    </location>
</feature>
<dbReference type="Pfam" id="PF00621">
    <property type="entry name" value="RhoGEF"/>
    <property type="match status" value="1"/>
</dbReference>
<dbReference type="OrthoDB" id="10004999at2759"/>
<feature type="compositionally biased region" description="Polar residues" evidence="2">
    <location>
        <begin position="619"/>
        <end position="630"/>
    </location>
</feature>
<dbReference type="SMART" id="SM00233">
    <property type="entry name" value="PH"/>
    <property type="match status" value="1"/>
</dbReference>
<dbReference type="InterPro" id="IPR001849">
    <property type="entry name" value="PH_domain"/>
</dbReference>
<accession>A0A1I7RJS5</accession>
<dbReference type="EMBL" id="CAJFCV020000006">
    <property type="protein sequence ID" value="CAG9129035.1"/>
    <property type="molecule type" value="Genomic_DNA"/>
</dbReference>
<evidence type="ECO:0000256" key="2">
    <source>
        <dbReference type="SAM" id="MobiDB-lite"/>
    </source>
</evidence>
<keyword evidence="7" id="KW-1185">Reference proteome</keyword>
<dbReference type="SUPFAM" id="SSF50729">
    <property type="entry name" value="PH domain-like"/>
    <property type="match status" value="1"/>
</dbReference>
<sequence length="644" mass="73128">MQQGHLSRRCVAPNAMLLTLPPQDLLDPSQPGLTNFRRCRSQTAQQFSARSSLTQQMKRHLPWVLSSFRSSKRRQQVGQVNGECQTTRVQGWDDKEEERGLASSRSVDASVYSWNRSWSMRRSASEYPNVTTIQIEDEDEGIEANYCGRLQRVQLQSDDENGNRDFFDTRQIEVLHDFSDFPPSTSSEVSTPIASNSPTRGMAAMELASPQQYHNHCLASTSKAAYVLDELLTTEKTYVRELESIVEYYVNPFENPENEKHLPEGLRGQSSIIFGNFRDLYEFHNRHVLPDFQKAQYSPVLLCHIMINFRNHFLKLYRPYCQNKPQSEALRRDLAADGCRFFAECQKKAGHQLPLSAYLLKPIQRITKYQLLLKELLRHCQDEGNEEIKHDVQAALGSMLDLLAQINADMQQLHILGYAGDLRLLGPLRLQTECEVYTFKRKSRRLSNKCQKRHLFLFDGGILFCKKRTQPVPYSPEFYEHKLCIYAQSLGFAECSKQSADRFEIWDEQKSDGFAIFASDEVARAKWIQRLAKMTVLHAQQQKESVQKTNSSSRPHSWTSESTVSSRSSNSAFDENPADSINDNNGNPSSPTSDHHSATSGSVSSRRSSSHTASLGSDAENNTPLPVSKSLQNTALLGHAVSEV</sequence>
<dbReference type="InterPro" id="IPR011993">
    <property type="entry name" value="PH-like_dom_sf"/>
</dbReference>
<dbReference type="PROSITE" id="PS50010">
    <property type="entry name" value="DH_2"/>
    <property type="match status" value="1"/>
</dbReference>
<feature type="compositionally biased region" description="Low complexity" evidence="2">
    <location>
        <begin position="598"/>
        <end position="617"/>
    </location>
</feature>
<dbReference type="PANTHER" id="PTHR22826:SF211">
    <property type="entry name" value="LD43457P"/>
    <property type="match status" value="1"/>
</dbReference>
<dbReference type="InterPro" id="IPR055251">
    <property type="entry name" value="SOS1_NGEF_PH"/>
</dbReference>
<gene>
    <name evidence="4" type="ORF">BXYJ_LOCUS13800</name>
</gene>
<evidence type="ECO:0000256" key="1">
    <source>
        <dbReference type="ARBA" id="ARBA00022658"/>
    </source>
</evidence>
<organism evidence="6 8">
    <name type="scientific">Bursaphelenchus xylophilus</name>
    <name type="common">Pinewood nematode worm</name>
    <name type="synonym">Aphelenchoides xylophilus</name>
    <dbReference type="NCBI Taxonomy" id="6326"/>
    <lineage>
        <taxon>Eukaryota</taxon>
        <taxon>Metazoa</taxon>
        <taxon>Ecdysozoa</taxon>
        <taxon>Nematoda</taxon>
        <taxon>Chromadorea</taxon>
        <taxon>Rhabditida</taxon>
        <taxon>Tylenchina</taxon>
        <taxon>Tylenchomorpha</taxon>
        <taxon>Aphelenchoidea</taxon>
        <taxon>Aphelenchoididae</taxon>
        <taxon>Bursaphelenchus</taxon>
    </lineage>
</organism>
<keyword evidence="1" id="KW-0344">Guanine-nucleotide releasing factor</keyword>
<feature type="compositionally biased region" description="Polar residues" evidence="2">
    <location>
        <begin position="539"/>
        <end position="556"/>
    </location>
</feature>
<dbReference type="Pfam" id="PF22697">
    <property type="entry name" value="SOS1_NGEF_PH"/>
    <property type="match status" value="1"/>
</dbReference>
<dbReference type="CDD" id="cd00160">
    <property type="entry name" value="RhoGEF"/>
    <property type="match status" value="1"/>
</dbReference>